<feature type="compositionally biased region" description="Basic and acidic residues" evidence="1">
    <location>
        <begin position="37"/>
        <end position="51"/>
    </location>
</feature>
<evidence type="ECO:0000313" key="3">
    <source>
        <dbReference type="Proteomes" id="UP000033710"/>
    </source>
</evidence>
<evidence type="ECO:0000256" key="1">
    <source>
        <dbReference type="SAM" id="MobiDB-lite"/>
    </source>
</evidence>
<protein>
    <submittedName>
        <fullName evidence="2">Uncharacterized protein</fullName>
    </submittedName>
</protein>
<feature type="region of interest" description="Disordered" evidence="1">
    <location>
        <begin position="36"/>
        <end position="60"/>
    </location>
</feature>
<reference evidence="2 3" key="1">
    <citation type="journal article" date="2014" name="BMC Genomics">
        <title>Comparative genomics of the major fungal agents of human and animal Sporotrichosis: Sporothrix schenckii and Sporothrix brasiliensis.</title>
        <authorList>
            <person name="Teixeira M.M."/>
            <person name="de Almeida L.G."/>
            <person name="Kubitschek-Barreira P."/>
            <person name="Alves F.L."/>
            <person name="Kioshima E.S."/>
            <person name="Abadio A.K."/>
            <person name="Fernandes L."/>
            <person name="Derengowski L.S."/>
            <person name="Ferreira K.S."/>
            <person name="Souza R.C."/>
            <person name="Ruiz J.C."/>
            <person name="de Andrade N.C."/>
            <person name="Paes H.C."/>
            <person name="Nicola A.M."/>
            <person name="Albuquerque P."/>
            <person name="Gerber A.L."/>
            <person name="Martins V.P."/>
            <person name="Peconick L.D."/>
            <person name="Neto A.V."/>
            <person name="Chaucanez C.B."/>
            <person name="Silva P.A."/>
            <person name="Cunha O.L."/>
            <person name="de Oliveira F.F."/>
            <person name="dos Santos T.C."/>
            <person name="Barros A.L."/>
            <person name="Soares M.A."/>
            <person name="de Oliveira L.M."/>
            <person name="Marini M.M."/>
            <person name="Villalobos-Duno H."/>
            <person name="Cunha M.M."/>
            <person name="de Hoog S."/>
            <person name="da Silveira J.F."/>
            <person name="Henrissat B."/>
            <person name="Nino-Vega G.A."/>
            <person name="Cisalpino P.S."/>
            <person name="Mora-Montes H.M."/>
            <person name="Almeida S.R."/>
            <person name="Stajich J.E."/>
            <person name="Lopes-Bezerra L.M."/>
            <person name="Vasconcelos A.T."/>
            <person name="Felipe M.S."/>
        </authorList>
    </citation>
    <scope>NUCLEOTIDE SEQUENCE [LARGE SCALE GENOMIC DNA]</scope>
    <source>
        <strain evidence="2 3">1099-18</strain>
    </source>
</reference>
<dbReference type="AlphaFoldDB" id="A0A0F2M5L5"/>
<accession>A0A0F2M5L5</accession>
<evidence type="ECO:0000313" key="2">
    <source>
        <dbReference type="EMBL" id="KJR83466.1"/>
    </source>
</evidence>
<dbReference type="VEuPathDB" id="FungiDB:SPSK_04724"/>
<proteinExistence type="predicted"/>
<dbReference type="Proteomes" id="UP000033710">
    <property type="component" value="Unassembled WGS sequence"/>
</dbReference>
<reference evidence="2 3" key="2">
    <citation type="journal article" date="2015" name="Eukaryot. Cell">
        <title>Asexual propagation of a virulent clone complex in a human and feline outbreak of sporotrichosis.</title>
        <authorList>
            <person name="Teixeira Mde M."/>
            <person name="Rodrigues A.M."/>
            <person name="Tsui C.K."/>
            <person name="de Almeida L.G."/>
            <person name="Van Diepeningen A.D."/>
            <person name="van den Ende B.G."/>
            <person name="Fernandes G.F."/>
            <person name="Kano R."/>
            <person name="Hamelin R.C."/>
            <person name="Lopes-Bezerra L.M."/>
            <person name="Vasconcelos A.T."/>
            <person name="de Hoog S."/>
            <person name="de Camargo Z.P."/>
            <person name="Felipe M.S."/>
        </authorList>
    </citation>
    <scope>NUCLEOTIDE SEQUENCE [LARGE SCALE GENOMIC DNA]</scope>
    <source>
        <strain evidence="2 3">1099-18</strain>
    </source>
</reference>
<dbReference type="KEGG" id="ssck:SPSK_04724"/>
<dbReference type="EMBL" id="AXCR01000010">
    <property type="protein sequence ID" value="KJR83466.1"/>
    <property type="molecule type" value="Genomic_DNA"/>
</dbReference>
<dbReference type="RefSeq" id="XP_016586142.1">
    <property type="nucleotide sequence ID" value="XM_016731521.1"/>
</dbReference>
<sequence>MSANWVGTKLRLEWQRGIAQSCLPYVIVYQGCMTGQRGKEPSPDAELEKQKGGAPKSVGRQETAANVCFRDSFNFGAYSHGITHARATRKSD</sequence>
<name>A0A0F2M5L5_SPOSC</name>
<dbReference type="GeneID" id="27666798"/>
<organism evidence="2 3">
    <name type="scientific">Sporothrix schenckii 1099-18</name>
    <dbReference type="NCBI Taxonomy" id="1397361"/>
    <lineage>
        <taxon>Eukaryota</taxon>
        <taxon>Fungi</taxon>
        <taxon>Dikarya</taxon>
        <taxon>Ascomycota</taxon>
        <taxon>Pezizomycotina</taxon>
        <taxon>Sordariomycetes</taxon>
        <taxon>Sordariomycetidae</taxon>
        <taxon>Ophiostomatales</taxon>
        <taxon>Ophiostomataceae</taxon>
        <taxon>Sporothrix</taxon>
    </lineage>
</organism>
<comment type="caution">
    <text evidence="2">The sequence shown here is derived from an EMBL/GenBank/DDBJ whole genome shotgun (WGS) entry which is preliminary data.</text>
</comment>
<gene>
    <name evidence="2" type="ORF">SPSK_04724</name>
</gene>